<dbReference type="Proteomes" id="UP001501444">
    <property type="component" value="Unassembled WGS sequence"/>
</dbReference>
<organism evidence="6 7">
    <name type="scientific">Dactylosporangium salmoneum</name>
    <dbReference type="NCBI Taxonomy" id="53361"/>
    <lineage>
        <taxon>Bacteria</taxon>
        <taxon>Bacillati</taxon>
        <taxon>Actinomycetota</taxon>
        <taxon>Actinomycetes</taxon>
        <taxon>Micromonosporales</taxon>
        <taxon>Micromonosporaceae</taxon>
        <taxon>Dactylosporangium</taxon>
    </lineage>
</organism>
<name>A0ABP5TPI3_9ACTN</name>
<dbReference type="EMBL" id="BAAARV010000040">
    <property type="protein sequence ID" value="GAA2357053.1"/>
    <property type="molecule type" value="Genomic_DNA"/>
</dbReference>
<dbReference type="InterPro" id="IPR036661">
    <property type="entry name" value="Luciferase-like_sf"/>
</dbReference>
<accession>A0ABP5TPI3</accession>
<reference evidence="7" key="1">
    <citation type="journal article" date="2019" name="Int. J. Syst. Evol. Microbiol.">
        <title>The Global Catalogue of Microorganisms (GCM) 10K type strain sequencing project: providing services to taxonomists for standard genome sequencing and annotation.</title>
        <authorList>
            <consortium name="The Broad Institute Genomics Platform"/>
            <consortium name="The Broad Institute Genome Sequencing Center for Infectious Disease"/>
            <person name="Wu L."/>
            <person name="Ma J."/>
        </authorList>
    </citation>
    <scope>NUCLEOTIDE SEQUENCE [LARGE SCALE GENOMIC DNA]</scope>
    <source>
        <strain evidence="7">JCM 3272</strain>
    </source>
</reference>
<dbReference type="SUPFAM" id="SSF51679">
    <property type="entry name" value="Bacterial luciferase-like"/>
    <property type="match status" value="1"/>
</dbReference>
<evidence type="ECO:0000256" key="4">
    <source>
        <dbReference type="ARBA" id="ARBA00023033"/>
    </source>
</evidence>
<evidence type="ECO:0000259" key="5">
    <source>
        <dbReference type="Pfam" id="PF00296"/>
    </source>
</evidence>
<keyword evidence="4" id="KW-0503">Monooxygenase</keyword>
<dbReference type="RefSeq" id="WP_344614937.1">
    <property type="nucleotide sequence ID" value="NZ_BAAARV010000040.1"/>
</dbReference>
<dbReference type="PANTHER" id="PTHR30011:SF16">
    <property type="entry name" value="C2H2 FINGER DOMAIN TRANSCRIPTION FACTOR (EUROFUNG)-RELATED"/>
    <property type="match status" value="1"/>
</dbReference>
<dbReference type="InterPro" id="IPR051260">
    <property type="entry name" value="Diverse_substr_monoxygenases"/>
</dbReference>
<keyword evidence="2" id="KW-0288">FMN</keyword>
<evidence type="ECO:0000256" key="3">
    <source>
        <dbReference type="ARBA" id="ARBA00023002"/>
    </source>
</evidence>
<gene>
    <name evidence="6" type="ORF">GCM10010170_050190</name>
</gene>
<feature type="domain" description="Luciferase-like" evidence="5">
    <location>
        <begin position="18"/>
        <end position="90"/>
    </location>
</feature>
<protein>
    <recommendedName>
        <fullName evidence="5">Luciferase-like domain-containing protein</fullName>
    </recommendedName>
</protein>
<comment type="caution">
    <text evidence="6">The sequence shown here is derived from an EMBL/GenBank/DDBJ whole genome shotgun (WGS) entry which is preliminary data.</text>
</comment>
<keyword evidence="3" id="KW-0560">Oxidoreductase</keyword>
<proteinExistence type="predicted"/>
<dbReference type="InterPro" id="IPR011251">
    <property type="entry name" value="Luciferase-like_dom"/>
</dbReference>
<evidence type="ECO:0000256" key="2">
    <source>
        <dbReference type="ARBA" id="ARBA00022643"/>
    </source>
</evidence>
<keyword evidence="1" id="KW-0285">Flavoprotein</keyword>
<keyword evidence="7" id="KW-1185">Reference proteome</keyword>
<dbReference type="Gene3D" id="3.20.20.30">
    <property type="entry name" value="Luciferase-like domain"/>
    <property type="match status" value="1"/>
</dbReference>
<evidence type="ECO:0000313" key="7">
    <source>
        <dbReference type="Proteomes" id="UP001501444"/>
    </source>
</evidence>
<dbReference type="Pfam" id="PF00296">
    <property type="entry name" value="Bac_luciferase"/>
    <property type="match status" value="1"/>
</dbReference>
<evidence type="ECO:0000313" key="6">
    <source>
        <dbReference type="EMBL" id="GAA2357053.1"/>
    </source>
</evidence>
<sequence>MSAPLGIRLPWSTGAAAWLEDARAAEEAGFAFVAVTGDPDPFTLLAAAAGATRRIRLVAAVPSDVAEPYELARRLASLDHLSGGRAGWLLSGAGTARARSLVAATGTLLESWRGDEIVASGGTFVSRPDPGRFQYRDPQFDIAGLFSTPPGPQRHPVLLGRLHAVAVTAADDPAGIAARLGGPGDGVLLDPDGPVAAQVALGVPALLP</sequence>
<evidence type="ECO:0000256" key="1">
    <source>
        <dbReference type="ARBA" id="ARBA00022630"/>
    </source>
</evidence>
<dbReference type="PANTHER" id="PTHR30011">
    <property type="entry name" value="ALKANESULFONATE MONOOXYGENASE-RELATED"/>
    <property type="match status" value="1"/>
</dbReference>